<keyword evidence="1" id="KW-0472">Membrane</keyword>
<accession>A0A0Q3KCJ5</accession>
<proteinExistence type="predicted"/>
<organism evidence="3 4">
    <name type="scientific">Chryseobacterium aquaticum</name>
    <dbReference type="NCBI Taxonomy" id="452084"/>
    <lineage>
        <taxon>Bacteria</taxon>
        <taxon>Pseudomonadati</taxon>
        <taxon>Bacteroidota</taxon>
        <taxon>Flavobacteriia</taxon>
        <taxon>Flavobacteriales</taxon>
        <taxon>Weeksellaceae</taxon>
        <taxon>Chryseobacterium group</taxon>
        <taxon>Chryseobacterium</taxon>
    </lineage>
</organism>
<reference evidence="3 4" key="1">
    <citation type="submission" date="2015-10" db="EMBL/GenBank/DDBJ databases">
        <title>Chryseobacterium aquaticum genome.</title>
        <authorList>
            <person name="Newman J.D."/>
            <person name="Ferguson M.B."/>
            <person name="Miller J.R."/>
        </authorList>
    </citation>
    <scope>NUCLEOTIDE SEQUENCE [LARGE SCALE GENOMIC DNA]</scope>
    <source>
        <strain evidence="3 4">KCTC 12483</strain>
    </source>
</reference>
<keyword evidence="1" id="KW-1133">Transmembrane helix</keyword>
<evidence type="ECO:0000259" key="2">
    <source>
        <dbReference type="Pfam" id="PF26337"/>
    </source>
</evidence>
<dbReference type="SUPFAM" id="SSF53756">
    <property type="entry name" value="UDP-Glycosyltransferase/glycogen phosphorylase"/>
    <property type="match status" value="1"/>
</dbReference>
<gene>
    <name evidence="3" type="ORF">AR438_00240</name>
</gene>
<feature type="domain" description="Glucosyltransferase 3-like C-terminal" evidence="2">
    <location>
        <begin position="197"/>
        <end position="342"/>
    </location>
</feature>
<evidence type="ECO:0000313" key="3">
    <source>
        <dbReference type="EMBL" id="KQK27515.1"/>
    </source>
</evidence>
<dbReference type="STRING" id="452084.AR438_00240"/>
<dbReference type="RefSeq" id="WP_056010492.1">
    <property type="nucleotide sequence ID" value="NZ_LLYZ01000001.1"/>
</dbReference>
<sequence length="357" mass="42137">MNSLYLISNTKKTIREGGMARNKAFEDELRRRNAKIFTYTSMNFYYRVFIFIKTLFFLFFVKKSTVVILQNTFITYIFPLPFFKYNLMIKFIEKILKSTLRKNIVYFEVNDLIYEQSIDLKLEINPNSLIYEDFIFKLPNIKFIFASHKMRDYVVEKYNIEFKNTQVILNGAPEILTIDELKKENSLQNAKPIKFIYVGTLNKGREIEKLINIFENQHHELYLMGESGEWINLYEKKNVVYLGSFGEHEALLKTSQFDIGVIPYNLAFYYNLCYPTKNSFYLSAGLPILSTPLEETKNVINSLSDSIAIFAEIKEWKSLIMDLDKSKIISMKKNVNQIKQKVYWSTILSHLKIEVFS</sequence>
<feature type="transmembrane region" description="Helical" evidence="1">
    <location>
        <begin position="73"/>
        <end position="92"/>
    </location>
</feature>
<dbReference type="Pfam" id="PF26337">
    <property type="entry name" value="Gtf3_C"/>
    <property type="match status" value="1"/>
</dbReference>
<feature type="transmembrane region" description="Helical" evidence="1">
    <location>
        <begin position="44"/>
        <end position="61"/>
    </location>
</feature>
<keyword evidence="4" id="KW-1185">Reference proteome</keyword>
<dbReference type="OrthoDB" id="1334795at2"/>
<name>A0A0Q3KCJ5_9FLAO</name>
<evidence type="ECO:0000313" key="4">
    <source>
        <dbReference type="Proteomes" id="UP000051682"/>
    </source>
</evidence>
<dbReference type="Proteomes" id="UP000051682">
    <property type="component" value="Unassembled WGS sequence"/>
</dbReference>
<comment type="caution">
    <text evidence="3">The sequence shown here is derived from an EMBL/GenBank/DDBJ whole genome shotgun (WGS) entry which is preliminary data.</text>
</comment>
<protein>
    <recommendedName>
        <fullName evidence="2">Glucosyltransferase 3-like C-terminal domain-containing protein</fullName>
    </recommendedName>
</protein>
<dbReference type="InterPro" id="IPR058592">
    <property type="entry name" value="Gtf3_C"/>
</dbReference>
<keyword evidence="1" id="KW-0812">Transmembrane</keyword>
<dbReference type="EMBL" id="LLYZ01000001">
    <property type="protein sequence ID" value="KQK27515.1"/>
    <property type="molecule type" value="Genomic_DNA"/>
</dbReference>
<evidence type="ECO:0000256" key="1">
    <source>
        <dbReference type="SAM" id="Phobius"/>
    </source>
</evidence>
<dbReference type="Gene3D" id="3.40.50.2000">
    <property type="entry name" value="Glycogen Phosphorylase B"/>
    <property type="match status" value="1"/>
</dbReference>
<dbReference type="AlphaFoldDB" id="A0A0Q3KCJ5"/>